<dbReference type="SUPFAM" id="SSF48403">
    <property type="entry name" value="Ankyrin repeat"/>
    <property type="match status" value="2"/>
</dbReference>
<dbReference type="OrthoDB" id="427518at2759"/>
<dbReference type="InterPro" id="IPR050889">
    <property type="entry name" value="Dendritic_Spine_Reg/Scaffold"/>
</dbReference>
<proteinExistence type="predicted"/>
<dbReference type="Proteomes" id="UP000271087">
    <property type="component" value="Unassembled WGS sequence"/>
</dbReference>
<evidence type="ECO:0000256" key="1">
    <source>
        <dbReference type="ARBA" id="ARBA00022737"/>
    </source>
</evidence>
<dbReference type="STRING" id="42157.A0A182DYD1"/>
<evidence type="ECO:0000256" key="2">
    <source>
        <dbReference type="ARBA" id="ARBA00023043"/>
    </source>
</evidence>
<keyword evidence="1" id="KW-0677">Repeat</keyword>
<name>A0A182DYD1_ONCOC</name>
<feature type="domain" description="Nephrocystin 3-like N-terminal" evidence="4">
    <location>
        <begin position="11"/>
        <end position="148"/>
    </location>
</feature>
<evidence type="ECO:0000256" key="3">
    <source>
        <dbReference type="PROSITE-ProRule" id="PRU00023"/>
    </source>
</evidence>
<dbReference type="Pfam" id="PF24883">
    <property type="entry name" value="NPHP3_N"/>
    <property type="match status" value="1"/>
</dbReference>
<dbReference type="InterPro" id="IPR036770">
    <property type="entry name" value="Ankyrin_rpt-contain_sf"/>
</dbReference>
<feature type="repeat" description="ANK" evidence="3">
    <location>
        <begin position="494"/>
        <end position="526"/>
    </location>
</feature>
<evidence type="ECO:0000313" key="7">
    <source>
        <dbReference type="WBParaSite" id="nOo.2.0.1.t00678-RA"/>
    </source>
</evidence>
<evidence type="ECO:0000313" key="6">
    <source>
        <dbReference type="Proteomes" id="UP000271087"/>
    </source>
</evidence>
<dbReference type="SMART" id="SM00248">
    <property type="entry name" value="ANK"/>
    <property type="match status" value="15"/>
</dbReference>
<feature type="repeat" description="ANK" evidence="3">
    <location>
        <begin position="668"/>
        <end position="700"/>
    </location>
</feature>
<dbReference type="PROSITE" id="PS50297">
    <property type="entry name" value="ANK_REP_REGION"/>
    <property type="match status" value="6"/>
</dbReference>
<dbReference type="InterPro" id="IPR056884">
    <property type="entry name" value="NPHP3-like_N"/>
</dbReference>
<evidence type="ECO:0000313" key="5">
    <source>
        <dbReference type="EMBL" id="VDK62612.1"/>
    </source>
</evidence>
<feature type="repeat" description="ANK" evidence="3">
    <location>
        <begin position="565"/>
        <end position="602"/>
    </location>
</feature>
<dbReference type="PANTHER" id="PTHR24166">
    <property type="entry name" value="ROLLING PEBBLES, ISOFORM B"/>
    <property type="match status" value="1"/>
</dbReference>
<accession>A0A182DYD1</accession>
<dbReference type="AlphaFoldDB" id="A0A182DYD1"/>
<organism evidence="7">
    <name type="scientific">Onchocerca ochengi</name>
    <name type="common">Filarial nematode worm</name>
    <dbReference type="NCBI Taxonomy" id="42157"/>
    <lineage>
        <taxon>Eukaryota</taxon>
        <taxon>Metazoa</taxon>
        <taxon>Ecdysozoa</taxon>
        <taxon>Nematoda</taxon>
        <taxon>Chromadorea</taxon>
        <taxon>Rhabditida</taxon>
        <taxon>Spirurina</taxon>
        <taxon>Spiruromorpha</taxon>
        <taxon>Filarioidea</taxon>
        <taxon>Onchocercidae</taxon>
        <taxon>Onchocerca</taxon>
    </lineage>
</organism>
<dbReference type="PROSITE" id="PS50088">
    <property type="entry name" value="ANK_REPEAT"/>
    <property type="match status" value="7"/>
</dbReference>
<reference evidence="5 6" key="2">
    <citation type="submission" date="2018-08" db="EMBL/GenBank/DDBJ databases">
        <authorList>
            <person name="Laetsch R D."/>
            <person name="Stevens L."/>
            <person name="Kumar S."/>
            <person name="Blaxter L. M."/>
        </authorList>
    </citation>
    <scope>NUCLEOTIDE SEQUENCE [LARGE SCALE GENOMIC DNA]</scope>
</reference>
<dbReference type="WBParaSite" id="nOo.2.0.1.t00678-RA">
    <property type="protein sequence ID" value="nOo.2.0.1.t00678-RA"/>
    <property type="gene ID" value="nOo.2.0.1.g00678"/>
</dbReference>
<keyword evidence="2 3" id="KW-0040">ANK repeat</keyword>
<dbReference type="Pfam" id="PF00023">
    <property type="entry name" value="Ank"/>
    <property type="match status" value="2"/>
</dbReference>
<sequence>MMERNESRKYLRHWLAHSNRPLLIVGAPYSGKTVFAKSLESEPQLAAIHYCTKIDPESLESGTVLRNIAWQLVNRFPNLVIPKLASITFLAHQSSALHHFLIKPLQSLPTPKVSSFILIDGIQKEIIPLIIQLTKALPCWLKLVVTSRTLNENEWKKLDRFLVLNIDENPDELIDFINEKLPQIDSDSAFECCQGSWFYVSQYSRALKANLLTLPSTSRSSDDDVVTLSRDGQLLPNGVSALLTAIESELPTHLNLYLRLIAASRRPPTRQRLVAATVLTANRPANLVEADLRECEPILECTDPLILSGAWHERFMGNECEEGHALWAQFIQRTGCDTLQTLIEFAYHLAHSGELHYLDRIRILREFGADMIELKCPVFDYMTTDLLVKAGAVILDHRQQKHDFVFACTSGDSTSVMNSLDGVSFGELCSGLIAASSRGHADICKLILQTDPQAANYVDPQQWNALRSAACNNHDTVVDLLIQNGMEVDECGEGGRTALRAAAWSGHERVVRRLLKCGADVDRQDSEGRTALMAAAFMDHANVVGILLENGALPNYEIPQIVDSYGSTALHLALSSGAQTFDHDETFAVLIKGGSDLNIEDMNGRNCLHIAAYHGDKNLPTIIDFIQNIDAQDRNGRTSLMLASSQGHLAVCQQLIERGADTDAIDEFGRTALIIAAMSGFLDVCEMLINSGADEGHKDNDGAVALHYAVAHADLQLCKSLITSTTVQATDTRGVHPLLIAGQRSTVQVVEELLKAGAPVHLQSHDGLSPLRAAAISRNEPVLKFLLEYLQKKGEGLKIDEPDLDGVPLIHTLLVLRDAPMVTTLLEYGASANTRDSHGRSCAHIVAQLNDLKLAATVRNYGADFEARDEDGRTPLMIAVWASNYKICHYMLETIGVAPNVVDYQGATALNIAANNGQREIVMLLLKFGAEPSICDNLGRCASDVAQLAGHDHIRQILKSASGSADSSGFGSLPSSPTQQSQNKFFLQQRNMGSLKSTNNTYEFVLSIQHADIIDNYDDGNDYNNSAYYEFMLAIITKLHVIIDSRKSLVGSHTKVLAISPCGDPTQVKVIVTCLI</sequence>
<evidence type="ECO:0000259" key="4">
    <source>
        <dbReference type="Pfam" id="PF24883"/>
    </source>
</evidence>
<gene>
    <name evidence="5" type="ORF">NOO_LOCUS678</name>
</gene>
<feature type="repeat" description="ANK" evidence="3">
    <location>
        <begin position="733"/>
        <end position="765"/>
    </location>
</feature>
<keyword evidence="6" id="KW-1185">Reference proteome</keyword>
<dbReference type="EMBL" id="UYRW01000070">
    <property type="protein sequence ID" value="VDK62612.1"/>
    <property type="molecule type" value="Genomic_DNA"/>
</dbReference>
<feature type="repeat" description="ANK" evidence="3">
    <location>
        <begin position="527"/>
        <end position="552"/>
    </location>
</feature>
<dbReference type="PANTHER" id="PTHR24166:SF48">
    <property type="entry name" value="PROTEIN VAPYRIN"/>
    <property type="match status" value="1"/>
</dbReference>
<reference evidence="7" key="1">
    <citation type="submission" date="2016-06" db="UniProtKB">
        <authorList>
            <consortium name="WormBaseParasite"/>
        </authorList>
    </citation>
    <scope>IDENTIFICATION</scope>
</reference>
<feature type="repeat" description="ANK" evidence="3">
    <location>
        <begin position="635"/>
        <end position="667"/>
    </location>
</feature>
<dbReference type="InterPro" id="IPR002110">
    <property type="entry name" value="Ankyrin_rpt"/>
</dbReference>
<feature type="repeat" description="ANK" evidence="3">
    <location>
        <begin position="905"/>
        <end position="937"/>
    </location>
</feature>
<dbReference type="Pfam" id="PF12796">
    <property type="entry name" value="Ank_2"/>
    <property type="match status" value="4"/>
</dbReference>
<dbReference type="Gene3D" id="1.25.40.20">
    <property type="entry name" value="Ankyrin repeat-containing domain"/>
    <property type="match status" value="2"/>
</dbReference>
<protein>
    <submittedName>
        <fullName evidence="7">ANK_REP_REGION domain-containing protein</fullName>
    </submittedName>
</protein>